<dbReference type="EMBL" id="BART01006016">
    <property type="protein sequence ID" value="GAG56467.1"/>
    <property type="molecule type" value="Genomic_DNA"/>
</dbReference>
<organism evidence="2">
    <name type="scientific">marine sediment metagenome</name>
    <dbReference type="NCBI Taxonomy" id="412755"/>
    <lineage>
        <taxon>unclassified sequences</taxon>
        <taxon>metagenomes</taxon>
        <taxon>ecological metagenomes</taxon>
    </lineage>
</organism>
<feature type="compositionally biased region" description="Basic and acidic residues" evidence="1">
    <location>
        <begin position="15"/>
        <end position="25"/>
    </location>
</feature>
<feature type="region of interest" description="Disordered" evidence="1">
    <location>
        <begin position="1"/>
        <end position="35"/>
    </location>
</feature>
<comment type="caution">
    <text evidence="2">The sequence shown here is derived from an EMBL/GenBank/DDBJ whole genome shotgun (WGS) entry which is preliminary data.</text>
</comment>
<evidence type="ECO:0000256" key="1">
    <source>
        <dbReference type="SAM" id="MobiDB-lite"/>
    </source>
</evidence>
<accession>X0ZE58</accession>
<sequence length="79" mass="8866">MPFEQFDPNTLRLRPLSEREHDMDRSSLIYPDGPRQPFSHEALPILAKRITAAAAKGRSIIFTCGAHVLRQGNAPLLID</sequence>
<name>X0ZE58_9ZZZZ</name>
<gene>
    <name evidence="2" type="ORF">S01H4_13675</name>
</gene>
<dbReference type="AlphaFoldDB" id="X0ZE58"/>
<proteinExistence type="predicted"/>
<evidence type="ECO:0000313" key="2">
    <source>
        <dbReference type="EMBL" id="GAG56467.1"/>
    </source>
</evidence>
<reference evidence="2" key="1">
    <citation type="journal article" date="2014" name="Front. Microbiol.">
        <title>High frequency of phylogenetically diverse reductive dehalogenase-homologous genes in deep subseafloor sedimentary metagenomes.</title>
        <authorList>
            <person name="Kawai M."/>
            <person name="Futagami T."/>
            <person name="Toyoda A."/>
            <person name="Takaki Y."/>
            <person name="Nishi S."/>
            <person name="Hori S."/>
            <person name="Arai W."/>
            <person name="Tsubouchi T."/>
            <person name="Morono Y."/>
            <person name="Uchiyama I."/>
            <person name="Ito T."/>
            <person name="Fujiyama A."/>
            <person name="Inagaki F."/>
            <person name="Takami H."/>
        </authorList>
    </citation>
    <scope>NUCLEOTIDE SEQUENCE</scope>
    <source>
        <strain evidence="2">Expedition CK06-06</strain>
    </source>
</reference>
<protein>
    <submittedName>
        <fullName evidence="2">Uncharacterized protein</fullName>
    </submittedName>
</protein>